<protein>
    <submittedName>
        <fullName evidence="1">Uncharacterized protein</fullName>
    </submittedName>
</protein>
<dbReference type="Proteomes" id="UP000015105">
    <property type="component" value="Chromosome 7D"/>
</dbReference>
<reference evidence="2" key="2">
    <citation type="journal article" date="2017" name="Nat. Plants">
        <title>The Aegilops tauschii genome reveals multiple impacts of transposons.</title>
        <authorList>
            <person name="Zhao G."/>
            <person name="Zou C."/>
            <person name="Li K."/>
            <person name="Wang K."/>
            <person name="Li T."/>
            <person name="Gao L."/>
            <person name="Zhang X."/>
            <person name="Wang H."/>
            <person name="Yang Z."/>
            <person name="Liu X."/>
            <person name="Jiang W."/>
            <person name="Mao L."/>
            <person name="Kong X."/>
            <person name="Jiao Y."/>
            <person name="Jia J."/>
        </authorList>
    </citation>
    <scope>NUCLEOTIDE SEQUENCE [LARGE SCALE GENOMIC DNA]</scope>
    <source>
        <strain evidence="2">cv. AL8/78</strain>
    </source>
</reference>
<reference evidence="1" key="5">
    <citation type="journal article" date="2021" name="G3 (Bethesda)">
        <title>Aegilops tauschii genome assembly Aet v5.0 features greater sequence contiguity and improved annotation.</title>
        <authorList>
            <person name="Wang L."/>
            <person name="Zhu T."/>
            <person name="Rodriguez J.C."/>
            <person name="Deal K.R."/>
            <person name="Dubcovsky J."/>
            <person name="McGuire P.E."/>
            <person name="Lux T."/>
            <person name="Spannagl M."/>
            <person name="Mayer K.F.X."/>
            <person name="Baldrich P."/>
            <person name="Meyers B.C."/>
            <person name="Huo N."/>
            <person name="Gu Y.Q."/>
            <person name="Zhou H."/>
            <person name="Devos K.M."/>
            <person name="Bennetzen J.L."/>
            <person name="Unver T."/>
            <person name="Budak H."/>
            <person name="Gulick P.J."/>
            <person name="Galiba G."/>
            <person name="Kalapos B."/>
            <person name="Nelson D.R."/>
            <person name="Li P."/>
            <person name="You F.M."/>
            <person name="Luo M.C."/>
            <person name="Dvorak J."/>
        </authorList>
    </citation>
    <scope>NUCLEOTIDE SEQUENCE [LARGE SCALE GENOMIC DNA]</scope>
    <source>
        <strain evidence="1">cv. AL8/78</strain>
    </source>
</reference>
<reference evidence="1" key="3">
    <citation type="journal article" date="2017" name="Nature">
        <title>Genome sequence of the progenitor of the wheat D genome Aegilops tauschii.</title>
        <authorList>
            <person name="Luo M.C."/>
            <person name="Gu Y.Q."/>
            <person name="Puiu D."/>
            <person name="Wang H."/>
            <person name="Twardziok S.O."/>
            <person name="Deal K.R."/>
            <person name="Huo N."/>
            <person name="Zhu T."/>
            <person name="Wang L."/>
            <person name="Wang Y."/>
            <person name="McGuire P.E."/>
            <person name="Liu S."/>
            <person name="Long H."/>
            <person name="Ramasamy R.K."/>
            <person name="Rodriguez J.C."/>
            <person name="Van S.L."/>
            <person name="Yuan L."/>
            <person name="Wang Z."/>
            <person name="Xia Z."/>
            <person name="Xiao L."/>
            <person name="Anderson O.D."/>
            <person name="Ouyang S."/>
            <person name="Liang Y."/>
            <person name="Zimin A.V."/>
            <person name="Pertea G."/>
            <person name="Qi P."/>
            <person name="Bennetzen J.L."/>
            <person name="Dai X."/>
            <person name="Dawson M.W."/>
            <person name="Muller H.G."/>
            <person name="Kugler K."/>
            <person name="Rivarola-Duarte L."/>
            <person name="Spannagl M."/>
            <person name="Mayer K.F.X."/>
            <person name="Lu F.H."/>
            <person name="Bevan M.W."/>
            <person name="Leroy P."/>
            <person name="Li P."/>
            <person name="You F.M."/>
            <person name="Sun Q."/>
            <person name="Liu Z."/>
            <person name="Lyons E."/>
            <person name="Wicker T."/>
            <person name="Salzberg S.L."/>
            <person name="Devos K.M."/>
            <person name="Dvorak J."/>
        </authorList>
    </citation>
    <scope>NUCLEOTIDE SEQUENCE [LARGE SCALE GENOMIC DNA]</scope>
    <source>
        <strain evidence="1">cv. AL8/78</strain>
    </source>
</reference>
<dbReference type="Gramene" id="AET7Gv20662700.2">
    <property type="protein sequence ID" value="AET7Gv20662700.2"/>
    <property type="gene ID" value="AET7Gv20662700"/>
</dbReference>
<reference evidence="1" key="4">
    <citation type="submission" date="2019-03" db="UniProtKB">
        <authorList>
            <consortium name="EnsemblPlants"/>
        </authorList>
    </citation>
    <scope>IDENTIFICATION</scope>
</reference>
<accession>A0A453RQK1</accession>
<evidence type="ECO:0000313" key="1">
    <source>
        <dbReference type="EnsemblPlants" id="AET7Gv20662700.2"/>
    </source>
</evidence>
<dbReference type="AlphaFoldDB" id="A0A453RQK1"/>
<name>A0A453RQK1_AEGTS</name>
<dbReference type="EnsemblPlants" id="AET7Gv20662700.2">
    <property type="protein sequence ID" value="AET7Gv20662700.2"/>
    <property type="gene ID" value="AET7Gv20662700"/>
</dbReference>
<keyword evidence="2" id="KW-1185">Reference proteome</keyword>
<organism evidence="1 2">
    <name type="scientific">Aegilops tauschii subsp. strangulata</name>
    <name type="common">Goatgrass</name>
    <dbReference type="NCBI Taxonomy" id="200361"/>
    <lineage>
        <taxon>Eukaryota</taxon>
        <taxon>Viridiplantae</taxon>
        <taxon>Streptophyta</taxon>
        <taxon>Embryophyta</taxon>
        <taxon>Tracheophyta</taxon>
        <taxon>Spermatophyta</taxon>
        <taxon>Magnoliopsida</taxon>
        <taxon>Liliopsida</taxon>
        <taxon>Poales</taxon>
        <taxon>Poaceae</taxon>
        <taxon>BOP clade</taxon>
        <taxon>Pooideae</taxon>
        <taxon>Triticodae</taxon>
        <taxon>Triticeae</taxon>
        <taxon>Triticinae</taxon>
        <taxon>Aegilops</taxon>
    </lineage>
</organism>
<proteinExistence type="predicted"/>
<reference evidence="2" key="1">
    <citation type="journal article" date="2014" name="Science">
        <title>Ancient hybridizations among the ancestral genomes of bread wheat.</title>
        <authorList>
            <consortium name="International Wheat Genome Sequencing Consortium,"/>
            <person name="Marcussen T."/>
            <person name="Sandve S.R."/>
            <person name="Heier L."/>
            <person name="Spannagl M."/>
            <person name="Pfeifer M."/>
            <person name="Jakobsen K.S."/>
            <person name="Wulff B.B."/>
            <person name="Steuernagel B."/>
            <person name="Mayer K.F."/>
            <person name="Olsen O.A."/>
        </authorList>
    </citation>
    <scope>NUCLEOTIDE SEQUENCE [LARGE SCALE GENOMIC DNA]</scope>
    <source>
        <strain evidence="2">cv. AL8/78</strain>
    </source>
</reference>
<sequence>MDGIYMCFTRGAYLCSSCFTFLLENGISITSVQKFFSFYTPFCYTLHMIYCF</sequence>
<evidence type="ECO:0000313" key="2">
    <source>
        <dbReference type="Proteomes" id="UP000015105"/>
    </source>
</evidence>